<name>A0A1J9RA86_9PEZI</name>
<evidence type="ECO:0000256" key="2">
    <source>
        <dbReference type="SAM" id="SignalP"/>
    </source>
</evidence>
<accession>A0A1J9RA86</accession>
<feature type="compositionally biased region" description="Low complexity" evidence="1">
    <location>
        <begin position="162"/>
        <end position="172"/>
    </location>
</feature>
<dbReference type="RefSeq" id="XP_020133595.1">
    <property type="nucleotide sequence ID" value="XM_020278733.1"/>
</dbReference>
<sequence>MKLLICLTAMLAVLLQSGLSNAMSLDFTMITSSSNDKDIFTVARGPQSTNINDISPVQPVVVPISEADEISIVTASGIGSVPTRTQTSTCHTTSTDTAVPPANIKRNEGGYQPYGDPFDPPPPKSAAVANSCAYSLLLVATTLWVTLLLFSLPRSTIAATIPPAPSAPLASPNVKSNGGGYQPYGDPFDPPPRSGAPQGVRLCASLSVAVMVLWVVHFIFSIPHGAAAESTTTLGMPQQHKRVAGSAVAGGHGADGECALGQKAQSILLPLIETLLAALWVRYVFRQRQAVASGGDLARARN</sequence>
<dbReference type="AlphaFoldDB" id="A0A1J9RA86"/>
<feature type="region of interest" description="Disordered" evidence="1">
    <location>
        <begin position="83"/>
        <end position="110"/>
    </location>
</feature>
<dbReference type="EMBL" id="MNUE01000007">
    <property type="protein sequence ID" value="OJD37456.1"/>
    <property type="molecule type" value="Genomic_DNA"/>
</dbReference>
<organism evidence="3 4">
    <name type="scientific">Diplodia corticola</name>
    <dbReference type="NCBI Taxonomy" id="236234"/>
    <lineage>
        <taxon>Eukaryota</taxon>
        <taxon>Fungi</taxon>
        <taxon>Dikarya</taxon>
        <taxon>Ascomycota</taxon>
        <taxon>Pezizomycotina</taxon>
        <taxon>Dothideomycetes</taxon>
        <taxon>Dothideomycetes incertae sedis</taxon>
        <taxon>Botryosphaeriales</taxon>
        <taxon>Botryosphaeriaceae</taxon>
        <taxon>Diplodia</taxon>
    </lineage>
</organism>
<gene>
    <name evidence="3" type="ORF">BKCO1_700073</name>
</gene>
<evidence type="ECO:0000313" key="3">
    <source>
        <dbReference type="EMBL" id="OJD37456.1"/>
    </source>
</evidence>
<reference evidence="3 4" key="1">
    <citation type="submission" date="2016-10" db="EMBL/GenBank/DDBJ databases">
        <title>Proteomics and genomics reveal pathogen-plant mechanisms compatible with a hemibiotrophic lifestyle of Diplodia corticola.</title>
        <authorList>
            <person name="Fernandes I."/>
            <person name="De Jonge R."/>
            <person name="Van De Peer Y."/>
            <person name="Devreese B."/>
            <person name="Alves A."/>
            <person name="Esteves A.C."/>
        </authorList>
    </citation>
    <scope>NUCLEOTIDE SEQUENCE [LARGE SCALE GENOMIC DNA]</scope>
    <source>
        <strain evidence="3 4">CBS 112549</strain>
    </source>
</reference>
<feature type="chain" id="PRO_5012114324" evidence="2">
    <location>
        <begin position="23"/>
        <end position="302"/>
    </location>
</feature>
<feature type="signal peptide" evidence="2">
    <location>
        <begin position="1"/>
        <end position="22"/>
    </location>
</feature>
<feature type="region of interest" description="Disordered" evidence="1">
    <location>
        <begin position="162"/>
        <end position="193"/>
    </location>
</feature>
<dbReference type="GeneID" id="31018994"/>
<proteinExistence type="predicted"/>
<keyword evidence="4" id="KW-1185">Reference proteome</keyword>
<evidence type="ECO:0000313" key="4">
    <source>
        <dbReference type="Proteomes" id="UP000183809"/>
    </source>
</evidence>
<protein>
    <submittedName>
        <fullName evidence="3">Uncharacterized protein</fullName>
    </submittedName>
</protein>
<comment type="caution">
    <text evidence="3">The sequence shown here is derived from an EMBL/GenBank/DDBJ whole genome shotgun (WGS) entry which is preliminary data.</text>
</comment>
<evidence type="ECO:0000256" key="1">
    <source>
        <dbReference type="SAM" id="MobiDB-lite"/>
    </source>
</evidence>
<feature type="compositionally biased region" description="Low complexity" evidence="1">
    <location>
        <begin position="83"/>
        <end position="97"/>
    </location>
</feature>
<keyword evidence="2" id="KW-0732">Signal</keyword>
<dbReference type="Proteomes" id="UP000183809">
    <property type="component" value="Unassembled WGS sequence"/>
</dbReference>